<dbReference type="Proteomes" id="UP000823561">
    <property type="component" value="Chromosome 1"/>
</dbReference>
<feature type="compositionally biased region" description="Pro residues" evidence="3">
    <location>
        <begin position="307"/>
        <end position="317"/>
    </location>
</feature>
<dbReference type="SMART" id="SM01100">
    <property type="entry name" value="CRAL_TRIO_N"/>
    <property type="match status" value="1"/>
</dbReference>
<dbReference type="PROSITE" id="PS50056">
    <property type="entry name" value="TYR_PHOSPHATASE_2"/>
    <property type="match status" value="1"/>
</dbReference>
<feature type="domain" description="Tyrosine specific protein phosphatases" evidence="5">
    <location>
        <begin position="570"/>
        <end position="654"/>
    </location>
</feature>
<dbReference type="AlphaFoldDB" id="A0AAV6HEY1"/>
<comment type="caution">
    <text evidence="7">The sequence shown here is derived from an EMBL/GenBank/DDBJ whole genome shotgun (WGS) entry which is preliminary data.</text>
</comment>
<dbReference type="InterPro" id="IPR003595">
    <property type="entry name" value="Tyr_Pase_cat"/>
</dbReference>
<evidence type="ECO:0000256" key="2">
    <source>
        <dbReference type="ARBA" id="ARBA00022912"/>
    </source>
</evidence>
<evidence type="ECO:0000256" key="3">
    <source>
        <dbReference type="SAM" id="MobiDB-lite"/>
    </source>
</evidence>
<reference evidence="7 8" key="1">
    <citation type="submission" date="2020-10" db="EMBL/GenBank/DDBJ databases">
        <title>Chromosome-scale genome assembly of the Allis shad, Alosa alosa.</title>
        <authorList>
            <person name="Margot Z."/>
            <person name="Christophe K."/>
            <person name="Cabau C."/>
            <person name="Louis A."/>
            <person name="Berthelot C."/>
            <person name="Parey E."/>
            <person name="Roest Crollius H."/>
            <person name="Montfort J."/>
            <person name="Robinson-Rechavi M."/>
            <person name="Bucao C."/>
            <person name="Bouchez O."/>
            <person name="Gislard M."/>
            <person name="Lluch J."/>
            <person name="Milhes M."/>
            <person name="Lampietro C."/>
            <person name="Lopez Roques C."/>
            <person name="Donnadieu C."/>
            <person name="Braasch I."/>
            <person name="Desvignes T."/>
            <person name="Postlethwait J."/>
            <person name="Bobe J."/>
            <person name="Guiguen Y."/>
        </authorList>
    </citation>
    <scope>NUCLEOTIDE SEQUENCE [LARGE SCALE GENOMIC DNA]</scope>
    <source>
        <strain evidence="7">M-15738</strain>
        <tissue evidence="7">Blood</tissue>
    </source>
</reference>
<dbReference type="SUPFAM" id="SSF46938">
    <property type="entry name" value="CRAL/TRIO N-terminal domain"/>
    <property type="match status" value="1"/>
</dbReference>
<name>A0AAV6HEY1_9TELE</name>
<proteinExistence type="predicted"/>
<dbReference type="InterPro" id="IPR029021">
    <property type="entry name" value="Prot-tyrosine_phosphatase-like"/>
</dbReference>
<dbReference type="InterPro" id="IPR011074">
    <property type="entry name" value="CRAL/TRIO_N_dom"/>
</dbReference>
<feature type="region of interest" description="Disordered" evidence="3">
    <location>
        <begin position="271"/>
        <end position="381"/>
    </location>
</feature>
<dbReference type="Gene3D" id="1.10.8.20">
    <property type="entry name" value="N-terminal domain of phosphatidylinositol transfer protein sec14p"/>
    <property type="match status" value="1"/>
</dbReference>
<evidence type="ECO:0000259" key="4">
    <source>
        <dbReference type="PROSITE" id="PS50055"/>
    </source>
</evidence>
<dbReference type="PANTHER" id="PTHR19134:SF328">
    <property type="entry name" value="PROTEIN TYROSINE PHOSPHATASE NON-RECEPTOR TYPE 9B"/>
    <property type="match status" value="1"/>
</dbReference>
<dbReference type="SMART" id="SM00404">
    <property type="entry name" value="PTPc_motif"/>
    <property type="match status" value="1"/>
</dbReference>
<dbReference type="PRINTS" id="PR00700">
    <property type="entry name" value="PRTYPHPHTASE"/>
</dbReference>
<dbReference type="EMBL" id="JADWDJ010000001">
    <property type="protein sequence ID" value="KAG5285930.1"/>
    <property type="molecule type" value="Genomic_DNA"/>
</dbReference>
<dbReference type="PROSITE" id="PS50191">
    <property type="entry name" value="CRAL_TRIO"/>
    <property type="match status" value="1"/>
</dbReference>
<evidence type="ECO:0000256" key="1">
    <source>
        <dbReference type="ARBA" id="ARBA00013064"/>
    </source>
</evidence>
<gene>
    <name evidence="7" type="ORF">AALO_G00009120</name>
</gene>
<feature type="compositionally biased region" description="Polar residues" evidence="3">
    <location>
        <begin position="278"/>
        <end position="299"/>
    </location>
</feature>
<feature type="compositionally biased region" description="Pro residues" evidence="3">
    <location>
        <begin position="362"/>
        <end position="380"/>
    </location>
</feature>
<dbReference type="Gene3D" id="3.90.190.10">
    <property type="entry name" value="Protein tyrosine phosphatase superfamily"/>
    <property type="match status" value="2"/>
</dbReference>
<dbReference type="InterPro" id="IPR036865">
    <property type="entry name" value="CRAL-TRIO_dom_sf"/>
</dbReference>
<dbReference type="PROSITE" id="PS50055">
    <property type="entry name" value="TYR_PHOSPHATASE_PTP"/>
    <property type="match status" value="1"/>
</dbReference>
<evidence type="ECO:0000313" key="7">
    <source>
        <dbReference type="EMBL" id="KAG5285930.1"/>
    </source>
</evidence>
<accession>A0AAV6HEY1</accession>
<protein>
    <recommendedName>
        <fullName evidence="1">protein-tyrosine-phosphatase</fullName>
        <ecNumber evidence="1">3.1.3.48</ecNumber>
    </recommendedName>
</protein>
<dbReference type="InterPro" id="IPR050348">
    <property type="entry name" value="Protein-Tyr_Phosphatase"/>
</dbReference>
<feature type="compositionally biased region" description="Acidic residues" evidence="3">
    <location>
        <begin position="349"/>
        <end position="360"/>
    </location>
</feature>
<dbReference type="PROSITE" id="PS00383">
    <property type="entry name" value="TYR_PHOSPHATASE_1"/>
    <property type="match status" value="1"/>
</dbReference>
<feature type="domain" description="CRAL-TRIO" evidence="6">
    <location>
        <begin position="74"/>
        <end position="233"/>
    </location>
</feature>
<dbReference type="InterPro" id="IPR000387">
    <property type="entry name" value="Tyr_Pase_dom"/>
</dbReference>
<dbReference type="SUPFAM" id="SSF52087">
    <property type="entry name" value="CRAL/TRIO domain"/>
    <property type="match status" value="1"/>
</dbReference>
<keyword evidence="8" id="KW-1185">Reference proteome</keyword>
<evidence type="ECO:0000259" key="5">
    <source>
        <dbReference type="PROSITE" id="PS50056"/>
    </source>
</evidence>
<feature type="compositionally biased region" description="Basic and acidic residues" evidence="3">
    <location>
        <begin position="336"/>
        <end position="348"/>
    </location>
</feature>
<keyword evidence="2" id="KW-0904">Protein phosphatase</keyword>
<sequence>MAEALTTQEEVAVEEFLTELRSREHTQNVVLVSEITAVKFLMARKFDVSRAIDLFQAYKNTRIKEGIYNINPDEEPLRTELLSGKFTVLPGRDSKGAALALFTARLHRPELTTHKAVLQAIIYQLDKAIESIQTQRDGLIFIYDMTNSTYANFDYELCVKILNLLKGAFPARLKCVFIVSSPLWFRAPFAVLRLFVREKLRERVCTVKAHELANHIPVSSLPEHLGGTLNYSHMAWVQSCFNTGSASNHSDANDNPDCVGNLLRSYWPEQNAAPLDGTNANLPNHRSPANHTQHWNGSALQGRGHHPPPQSDTPPDTPIHHTHTQNIVVTETEWESDGRIPDKHGQGDREEEEGQDEEDGVPPLPQKSRPPPPSHSPPSLPLELMEVSIHMPELGGMTVHELVAHVRRSRKRGIYQEYEQIRREPPTGTFTYSKKPSNQIKNRYSDVLCLDDSRVRLTTLDEEDDETTDYINASFMDGYKRSRAYVATQGPLPKTFGDFWRMVWEQMVLIIVMTTRVVERGRVKCGQYWPLELTHLELYNNQTGETRDVSHYLYLSWPDFGVPKSASAMLDFRAQVKERQEAGLRALGPHWTGPAGGPPIVVHCSAGIGRTGTFCTLDICLSRLEDIGTVDVEQTVRRMRTQRAYSIQTWDQYYFCYTAVMEHAQRTGLIPPLEWSDAELETDSE</sequence>
<evidence type="ECO:0000259" key="6">
    <source>
        <dbReference type="PROSITE" id="PS50191"/>
    </source>
</evidence>
<evidence type="ECO:0000313" key="8">
    <source>
        <dbReference type="Proteomes" id="UP000823561"/>
    </source>
</evidence>
<dbReference type="InterPro" id="IPR036273">
    <property type="entry name" value="CRAL/TRIO_N_dom_sf"/>
</dbReference>
<dbReference type="InterPro" id="IPR016130">
    <property type="entry name" value="Tyr_Pase_AS"/>
</dbReference>
<feature type="domain" description="Tyrosine-protein phosphatase" evidence="4">
    <location>
        <begin position="414"/>
        <end position="663"/>
    </location>
</feature>
<dbReference type="SMART" id="SM00516">
    <property type="entry name" value="SEC14"/>
    <property type="match status" value="1"/>
</dbReference>
<dbReference type="Gene3D" id="3.40.525.10">
    <property type="entry name" value="CRAL-TRIO lipid binding domain"/>
    <property type="match status" value="1"/>
</dbReference>
<dbReference type="PANTHER" id="PTHR19134">
    <property type="entry name" value="RECEPTOR-TYPE TYROSINE-PROTEIN PHOSPHATASE"/>
    <property type="match status" value="1"/>
</dbReference>
<keyword evidence="2" id="KW-0378">Hydrolase</keyword>
<dbReference type="GO" id="GO:0004725">
    <property type="term" value="F:protein tyrosine phosphatase activity"/>
    <property type="evidence" value="ECO:0007669"/>
    <property type="project" value="UniProtKB-EC"/>
</dbReference>
<dbReference type="CDD" id="cd14543">
    <property type="entry name" value="PTPc-N9"/>
    <property type="match status" value="1"/>
</dbReference>
<dbReference type="InterPro" id="IPR001251">
    <property type="entry name" value="CRAL-TRIO_dom"/>
</dbReference>
<dbReference type="InterPro" id="IPR000242">
    <property type="entry name" value="PTP_cat"/>
</dbReference>
<dbReference type="Pfam" id="PF00650">
    <property type="entry name" value="CRAL_TRIO"/>
    <property type="match status" value="1"/>
</dbReference>
<organism evidence="7 8">
    <name type="scientific">Alosa alosa</name>
    <name type="common">allis shad</name>
    <dbReference type="NCBI Taxonomy" id="278164"/>
    <lineage>
        <taxon>Eukaryota</taxon>
        <taxon>Metazoa</taxon>
        <taxon>Chordata</taxon>
        <taxon>Craniata</taxon>
        <taxon>Vertebrata</taxon>
        <taxon>Euteleostomi</taxon>
        <taxon>Actinopterygii</taxon>
        <taxon>Neopterygii</taxon>
        <taxon>Teleostei</taxon>
        <taxon>Clupei</taxon>
        <taxon>Clupeiformes</taxon>
        <taxon>Clupeoidei</taxon>
        <taxon>Clupeidae</taxon>
        <taxon>Alosa</taxon>
    </lineage>
</organism>
<dbReference type="SUPFAM" id="SSF52799">
    <property type="entry name" value="(Phosphotyrosine protein) phosphatases II"/>
    <property type="match status" value="1"/>
</dbReference>
<dbReference type="SMART" id="SM00194">
    <property type="entry name" value="PTPc"/>
    <property type="match status" value="1"/>
</dbReference>
<dbReference type="CDD" id="cd00170">
    <property type="entry name" value="SEC14"/>
    <property type="match status" value="1"/>
</dbReference>
<dbReference type="EC" id="3.1.3.48" evidence="1"/>
<dbReference type="FunFam" id="3.40.525.10:FF:000005">
    <property type="entry name" value="Tyrosine-protein phosphatase non-receptor type 9"/>
    <property type="match status" value="1"/>
</dbReference>
<dbReference type="Pfam" id="PF00102">
    <property type="entry name" value="Y_phosphatase"/>
    <property type="match status" value="2"/>
</dbReference>